<dbReference type="EC" id="3.5.2.3" evidence="7"/>
<feature type="binding site" evidence="7">
    <location>
        <begin position="323"/>
        <end position="324"/>
    </location>
    <ligand>
        <name>substrate</name>
    </ligand>
</feature>
<feature type="binding site" evidence="7">
    <location>
        <position position="152"/>
    </location>
    <ligand>
        <name>Zn(2+)</name>
        <dbReference type="ChEBI" id="CHEBI:29105"/>
        <label>2</label>
    </ligand>
</feature>
<dbReference type="InterPro" id="IPR050138">
    <property type="entry name" value="DHOase/Allantoinase_Hydrolase"/>
</dbReference>
<comment type="pathway">
    <text evidence="7">Pyrimidine metabolism; UMP biosynthesis via de novo pathway; (S)-dihydroorotate from bicarbonate: step 3/3.</text>
</comment>
<dbReference type="Pfam" id="PF07969">
    <property type="entry name" value="Amidohydro_3"/>
    <property type="match status" value="1"/>
</dbReference>
<dbReference type="PROSITE" id="PS00483">
    <property type="entry name" value="DIHYDROOROTASE_2"/>
    <property type="match status" value="1"/>
</dbReference>
<proteinExistence type="inferred from homology"/>
<dbReference type="Gene3D" id="2.30.40.10">
    <property type="entry name" value="Urease, subunit C, domain 1"/>
    <property type="match status" value="1"/>
</dbReference>
<dbReference type="PROSITE" id="PS00482">
    <property type="entry name" value="DIHYDROOROTASE_1"/>
    <property type="match status" value="1"/>
</dbReference>
<feature type="binding site" evidence="7">
    <location>
        <position position="94"/>
    </location>
    <ligand>
        <name>substrate</name>
    </ligand>
</feature>
<dbReference type="InterPro" id="IPR004722">
    <property type="entry name" value="DHOase"/>
</dbReference>
<feature type="binding site" evidence="7">
    <location>
        <position position="278"/>
    </location>
    <ligand>
        <name>substrate</name>
    </ligand>
</feature>
<evidence type="ECO:0000313" key="11">
    <source>
        <dbReference type="Proteomes" id="UP000482209"/>
    </source>
</evidence>
<dbReference type="InterPro" id="IPR011059">
    <property type="entry name" value="Metal-dep_hydrolase_composite"/>
</dbReference>
<dbReference type="InterPro" id="IPR032466">
    <property type="entry name" value="Metal_Hydrolase"/>
</dbReference>
<dbReference type="RefSeq" id="WP_328597843.1">
    <property type="nucleotide sequence ID" value="NZ_VUMT01000015.1"/>
</dbReference>
<feature type="binding site" evidence="7">
    <location>
        <position position="232"/>
    </location>
    <ligand>
        <name>Zn(2+)</name>
        <dbReference type="ChEBI" id="CHEBI:29105"/>
        <label>2</label>
    </ligand>
</feature>
<dbReference type="PANTHER" id="PTHR43668">
    <property type="entry name" value="ALLANTOINASE"/>
    <property type="match status" value="1"/>
</dbReference>
<evidence type="ECO:0000256" key="3">
    <source>
        <dbReference type="ARBA" id="ARBA00022723"/>
    </source>
</evidence>
<accession>A0A6L5XZM9</accession>
<dbReference type="PANTHER" id="PTHR43668:SF2">
    <property type="entry name" value="ALLANTOINASE"/>
    <property type="match status" value="1"/>
</dbReference>
<sequence length="429" mass="46990">MRILIKNGRVIDPATKKDGRYDILIENETIIKVEPNLMDEADNVIDAEGLFVMPGFIDLHVHLREPGFEYKETIETGAKAAARGGYTTICPMPNTNPCIDSKEMVEFLMKKEKEESIVHIVPVGAVTDGQKGIKLADIKGMKQAGAKALSEDGKSVMDTSLYFQGMKLAAGEDMVILAHCEDKHLVGNGVLNQGKKAEELCLEGISNAVEDIIAARDIFLAKASGVKLHLCHCSTEDSVRLVKMAKEMGLLVSAEVCPHHFTLTEDDIFEDDSNYKMNPPLRTKTDREALKIGLRDGIMDVIATDHAPHSLEEKEKSIKDAPFGIVGLETAFALTMSELVKGGYLTPYEMVEKMSYNPARILGINKGSLAVGKMADITIADPDRTYVIDSSQFASKGKNTPFHNREVTGKVVMTMVSGTVVYKEGQNLI</sequence>
<dbReference type="GO" id="GO:0006145">
    <property type="term" value="P:purine nucleobase catabolic process"/>
    <property type="evidence" value="ECO:0007669"/>
    <property type="project" value="TreeGrafter"/>
</dbReference>
<comment type="similarity">
    <text evidence="2 7">Belongs to the metallo-dependent hydrolases superfamily. DHOase family. Class I DHOase subfamily.</text>
</comment>
<dbReference type="Proteomes" id="UP000482209">
    <property type="component" value="Unassembled WGS sequence"/>
</dbReference>
<feature type="active site" evidence="7">
    <location>
        <position position="305"/>
    </location>
</feature>
<dbReference type="Gene3D" id="3.20.20.140">
    <property type="entry name" value="Metal-dependent hydrolases"/>
    <property type="match status" value="1"/>
</dbReference>
<feature type="binding site" evidence="7">
    <location>
        <position position="179"/>
    </location>
    <ligand>
        <name>Zn(2+)</name>
        <dbReference type="ChEBI" id="CHEBI:29105"/>
        <label>2</label>
    </ligand>
</feature>
<comment type="cofactor">
    <cofactor evidence="7">
        <name>Zn(2+)</name>
        <dbReference type="ChEBI" id="CHEBI:29105"/>
    </cofactor>
    <text evidence="7">Binds 2 Zn(2+) ions per subunit.</text>
</comment>
<dbReference type="NCBIfam" id="TIGR00857">
    <property type="entry name" value="pyrC_multi"/>
    <property type="match status" value="1"/>
</dbReference>
<evidence type="ECO:0000256" key="6">
    <source>
        <dbReference type="ARBA" id="ARBA00022975"/>
    </source>
</evidence>
<dbReference type="GO" id="GO:0008270">
    <property type="term" value="F:zinc ion binding"/>
    <property type="evidence" value="ECO:0007669"/>
    <property type="project" value="UniProtKB-UniRule"/>
</dbReference>
<evidence type="ECO:0000256" key="4">
    <source>
        <dbReference type="ARBA" id="ARBA00022801"/>
    </source>
</evidence>
<dbReference type="HAMAP" id="MF_00220_B">
    <property type="entry name" value="PyrC_classI_B"/>
    <property type="match status" value="1"/>
</dbReference>
<gene>
    <name evidence="7" type="primary">pyrC</name>
    <name evidence="10" type="ORF">FYJ58_10215</name>
</gene>
<dbReference type="SUPFAM" id="SSF51556">
    <property type="entry name" value="Metallo-dependent hydrolases"/>
    <property type="match status" value="1"/>
</dbReference>
<evidence type="ECO:0000256" key="7">
    <source>
        <dbReference type="HAMAP-Rule" id="MF_00220"/>
    </source>
</evidence>
<dbReference type="AlphaFoldDB" id="A0A6L5XZM9"/>
<feature type="binding site" evidence="7">
    <location>
        <begin position="62"/>
        <end position="64"/>
    </location>
    <ligand>
        <name>substrate</name>
    </ligand>
</feature>
<keyword evidence="5 7" id="KW-0862">Zinc</keyword>
<protein>
    <recommendedName>
        <fullName evidence="7">Dihydroorotase</fullName>
        <shortName evidence="7">DHOase</shortName>
        <ecNumber evidence="7">3.5.2.3</ecNumber>
    </recommendedName>
</protein>
<keyword evidence="3 7" id="KW-0479">Metal-binding</keyword>
<dbReference type="UniPathway" id="UPA00070">
    <property type="reaction ID" value="UER00117"/>
</dbReference>
<evidence type="ECO:0000256" key="1">
    <source>
        <dbReference type="ARBA" id="ARBA00002368"/>
    </source>
</evidence>
<feature type="domain" description="Dihydroorotase catalytic" evidence="9">
    <location>
        <begin position="51"/>
        <end position="237"/>
    </location>
</feature>
<dbReference type="InterPro" id="IPR024403">
    <property type="entry name" value="DHOase_cat"/>
</dbReference>
<comment type="function">
    <text evidence="1 7">Catalyzes the reversible cyclization of carbamoyl aspartate to dihydroorotate.</text>
</comment>
<keyword evidence="4 7" id="KW-0378">Hydrolase</keyword>
<keyword evidence="6 7" id="KW-0665">Pyrimidine biosynthesis</keyword>
<dbReference type="InterPro" id="IPR013108">
    <property type="entry name" value="Amidohydro_3"/>
</dbReference>
<dbReference type="GO" id="GO:0005737">
    <property type="term" value="C:cytoplasm"/>
    <property type="evidence" value="ECO:0007669"/>
    <property type="project" value="TreeGrafter"/>
</dbReference>
<comment type="caution">
    <text evidence="10">The sequence shown here is derived from an EMBL/GenBank/DDBJ whole genome shotgun (WGS) entry which is preliminary data.</text>
</comment>
<comment type="catalytic activity">
    <reaction evidence="7">
        <text>(S)-dihydroorotate + H2O = N-carbamoyl-L-aspartate + H(+)</text>
        <dbReference type="Rhea" id="RHEA:24296"/>
        <dbReference type="ChEBI" id="CHEBI:15377"/>
        <dbReference type="ChEBI" id="CHEBI:15378"/>
        <dbReference type="ChEBI" id="CHEBI:30864"/>
        <dbReference type="ChEBI" id="CHEBI:32814"/>
        <dbReference type="EC" id="3.5.2.3"/>
    </reaction>
</comment>
<evidence type="ECO:0000259" key="8">
    <source>
        <dbReference type="Pfam" id="PF07969"/>
    </source>
</evidence>
<name>A0A6L5XZM9_9FIRM</name>
<evidence type="ECO:0000256" key="2">
    <source>
        <dbReference type="ARBA" id="ARBA00010286"/>
    </source>
</evidence>
<feature type="binding site" evidence="7">
    <location>
        <position position="60"/>
    </location>
    <ligand>
        <name>Zn(2+)</name>
        <dbReference type="ChEBI" id="CHEBI:29105"/>
        <label>1</label>
    </ligand>
</feature>
<evidence type="ECO:0000256" key="5">
    <source>
        <dbReference type="ARBA" id="ARBA00022833"/>
    </source>
</evidence>
<dbReference type="CDD" id="cd01317">
    <property type="entry name" value="DHOase_IIa"/>
    <property type="match status" value="1"/>
</dbReference>
<feature type="domain" description="Amidohydrolase 3" evidence="8">
    <location>
        <begin position="337"/>
        <end position="422"/>
    </location>
</feature>
<dbReference type="SUPFAM" id="SSF51338">
    <property type="entry name" value="Composite domain of metallo-dependent hydrolases"/>
    <property type="match status" value="1"/>
</dbReference>
<feature type="binding site" evidence="7">
    <location>
        <position position="62"/>
    </location>
    <ligand>
        <name>Zn(2+)</name>
        <dbReference type="ChEBI" id="CHEBI:29105"/>
        <label>1</label>
    </ligand>
</feature>
<feature type="binding site" evidence="7">
    <location>
        <position position="305"/>
    </location>
    <ligand>
        <name>Zn(2+)</name>
        <dbReference type="ChEBI" id="CHEBI:29105"/>
        <label>1</label>
    </ligand>
</feature>
<evidence type="ECO:0000313" key="10">
    <source>
        <dbReference type="EMBL" id="MSS64245.1"/>
    </source>
</evidence>
<organism evidence="10 11">
    <name type="scientific">Velocimicrobium porci</name>
    <dbReference type="NCBI Taxonomy" id="2606634"/>
    <lineage>
        <taxon>Bacteria</taxon>
        <taxon>Bacillati</taxon>
        <taxon>Bacillota</taxon>
        <taxon>Clostridia</taxon>
        <taxon>Lachnospirales</taxon>
        <taxon>Lachnospiraceae</taxon>
        <taxon>Velocimicrobium</taxon>
    </lineage>
</organism>
<feature type="binding site" evidence="7">
    <location>
        <position position="152"/>
    </location>
    <ligand>
        <name>Zn(2+)</name>
        <dbReference type="ChEBI" id="CHEBI:29105"/>
        <label>1</label>
    </ligand>
</feature>
<dbReference type="Pfam" id="PF12890">
    <property type="entry name" value="DHOase"/>
    <property type="match status" value="1"/>
</dbReference>
<reference evidence="10 11" key="1">
    <citation type="submission" date="2019-08" db="EMBL/GenBank/DDBJ databases">
        <title>In-depth cultivation of the pig gut microbiome towards novel bacterial diversity and tailored functional studies.</title>
        <authorList>
            <person name="Wylensek D."/>
            <person name="Hitch T.C.A."/>
            <person name="Clavel T."/>
        </authorList>
    </citation>
    <scope>NUCLEOTIDE SEQUENCE [LARGE SCALE GENOMIC DNA]</scope>
    <source>
        <strain evidence="10 11">WCA-693-APC-MOT-I</strain>
    </source>
</reference>
<dbReference type="EMBL" id="VUMT01000015">
    <property type="protein sequence ID" value="MSS64245.1"/>
    <property type="molecule type" value="Genomic_DNA"/>
</dbReference>
<dbReference type="GO" id="GO:0004038">
    <property type="term" value="F:allantoinase activity"/>
    <property type="evidence" value="ECO:0007669"/>
    <property type="project" value="TreeGrafter"/>
</dbReference>
<dbReference type="GO" id="GO:0044205">
    <property type="term" value="P:'de novo' UMP biosynthetic process"/>
    <property type="evidence" value="ECO:0007669"/>
    <property type="project" value="UniProtKB-UniRule"/>
</dbReference>
<feature type="binding site" evidence="7">
    <location>
        <position position="309"/>
    </location>
    <ligand>
        <name>substrate</name>
    </ligand>
</feature>
<dbReference type="InterPro" id="IPR002195">
    <property type="entry name" value="Dihydroorotase_CS"/>
</dbReference>
<evidence type="ECO:0000259" key="9">
    <source>
        <dbReference type="Pfam" id="PF12890"/>
    </source>
</evidence>
<keyword evidence="11" id="KW-1185">Reference proteome</keyword>
<dbReference type="GO" id="GO:0004151">
    <property type="term" value="F:dihydroorotase activity"/>
    <property type="evidence" value="ECO:0007669"/>
    <property type="project" value="UniProtKB-UniRule"/>
</dbReference>